<name>A0A7S2L403_9STRA</name>
<keyword evidence="2" id="KW-1133">Transmembrane helix</keyword>
<dbReference type="AlphaFoldDB" id="A0A7S2L403"/>
<sequence length="159" mass="17757">MPAPDDFTDFAESVIKQKAEQAAWQSSADQHQLWKETTYAGKFTVWLKEIGKSGFIRAVTRSIKDAQHQTGEKGWSFIILANLSRLMFVLIFMLVIKVIGRIVQNMVGKEITQVDEVVIVHTVKSSKNNNLADDDDDDADTSNVPTETSSRRGKKSKAA</sequence>
<keyword evidence="2" id="KW-0812">Transmembrane</keyword>
<dbReference type="EMBL" id="HBGY01023148">
    <property type="protein sequence ID" value="CAD9594668.1"/>
    <property type="molecule type" value="Transcribed_RNA"/>
</dbReference>
<organism evidence="3">
    <name type="scientific">Leptocylindrus danicus</name>
    <dbReference type="NCBI Taxonomy" id="163516"/>
    <lineage>
        <taxon>Eukaryota</taxon>
        <taxon>Sar</taxon>
        <taxon>Stramenopiles</taxon>
        <taxon>Ochrophyta</taxon>
        <taxon>Bacillariophyta</taxon>
        <taxon>Coscinodiscophyceae</taxon>
        <taxon>Chaetocerotophycidae</taxon>
        <taxon>Leptocylindrales</taxon>
        <taxon>Leptocylindraceae</taxon>
        <taxon>Leptocylindrus</taxon>
    </lineage>
</organism>
<protein>
    <submittedName>
        <fullName evidence="3">Uncharacterized protein</fullName>
    </submittedName>
</protein>
<reference evidence="3" key="1">
    <citation type="submission" date="2021-01" db="EMBL/GenBank/DDBJ databases">
        <authorList>
            <person name="Corre E."/>
            <person name="Pelletier E."/>
            <person name="Niang G."/>
            <person name="Scheremetjew M."/>
            <person name="Finn R."/>
            <person name="Kale V."/>
            <person name="Holt S."/>
            <person name="Cochrane G."/>
            <person name="Meng A."/>
            <person name="Brown T."/>
            <person name="Cohen L."/>
        </authorList>
    </citation>
    <scope>NUCLEOTIDE SEQUENCE</scope>
    <source>
        <strain evidence="3">B650</strain>
    </source>
</reference>
<feature type="region of interest" description="Disordered" evidence="1">
    <location>
        <begin position="129"/>
        <end position="159"/>
    </location>
</feature>
<evidence type="ECO:0000313" key="3">
    <source>
        <dbReference type="EMBL" id="CAD9594668.1"/>
    </source>
</evidence>
<evidence type="ECO:0000256" key="1">
    <source>
        <dbReference type="SAM" id="MobiDB-lite"/>
    </source>
</evidence>
<proteinExistence type="predicted"/>
<accession>A0A7S2L403</accession>
<evidence type="ECO:0000256" key="2">
    <source>
        <dbReference type="SAM" id="Phobius"/>
    </source>
</evidence>
<keyword evidence="2" id="KW-0472">Membrane</keyword>
<gene>
    <name evidence="3" type="ORF">LDAN0321_LOCUS14594</name>
</gene>
<feature type="transmembrane region" description="Helical" evidence="2">
    <location>
        <begin position="75"/>
        <end position="96"/>
    </location>
</feature>